<evidence type="ECO:0000259" key="1">
    <source>
        <dbReference type="Pfam" id="PF00149"/>
    </source>
</evidence>
<evidence type="ECO:0000313" key="2">
    <source>
        <dbReference type="EMBL" id="GBF44450.1"/>
    </source>
</evidence>
<dbReference type="InterPro" id="IPR029052">
    <property type="entry name" value="Metallo-depent_PP-like"/>
</dbReference>
<dbReference type="GO" id="GO:0016787">
    <property type="term" value="F:hydrolase activity"/>
    <property type="evidence" value="ECO:0007669"/>
    <property type="project" value="InterPro"/>
</dbReference>
<dbReference type="RefSeq" id="WP_108961421.1">
    <property type="nucleotide sequence ID" value="NZ_BFAZ01000012.1"/>
</dbReference>
<dbReference type="AlphaFoldDB" id="A0A2P2DIP8"/>
<dbReference type="OrthoDB" id="9808081at2"/>
<gene>
    <name evidence="2" type="ORF">LPTSP2_37530</name>
</gene>
<reference evidence="3" key="1">
    <citation type="journal article" date="2019" name="Microbiol. Immunol.">
        <title>Molecular and phenotypic characterization of Leptospira johnsonii sp. nov., Leptospira ellinghausenii sp. nov. and Leptospira ryugenii sp. nov. isolated from soil and water in Japan.</title>
        <authorList>
            <person name="Masuzawa T."/>
            <person name="Saito M."/>
            <person name="Nakao R."/>
            <person name="Nikaido Y."/>
            <person name="Matsumoto M."/>
            <person name="Ogawa M."/>
            <person name="Yokoyama M."/>
            <person name="Hidaka Y."/>
            <person name="Tomita J."/>
            <person name="Sakakibara K."/>
            <person name="Suzuki K."/>
            <person name="Yasuda S."/>
            <person name="Sato H."/>
            <person name="Yamaguchi M."/>
            <person name="Yoshida S.I."/>
            <person name="Koizumi N."/>
            <person name="Kawamura Y."/>
        </authorList>
    </citation>
    <scope>NUCLEOTIDE SEQUENCE [LARGE SCALE GENOMIC DNA]</scope>
    <source>
        <strain evidence="3">E18</strain>
    </source>
</reference>
<dbReference type="Proteomes" id="UP000245206">
    <property type="component" value="Unassembled WGS sequence"/>
</dbReference>
<dbReference type="InterPro" id="IPR004843">
    <property type="entry name" value="Calcineurin-like_PHP"/>
</dbReference>
<organism evidence="2 3">
    <name type="scientific">Leptospira ellinghausenii</name>
    <dbReference type="NCBI Taxonomy" id="1917822"/>
    <lineage>
        <taxon>Bacteria</taxon>
        <taxon>Pseudomonadati</taxon>
        <taxon>Spirochaetota</taxon>
        <taxon>Spirochaetia</taxon>
        <taxon>Leptospirales</taxon>
        <taxon>Leptospiraceae</taxon>
        <taxon>Leptospira</taxon>
    </lineage>
</organism>
<comment type="caution">
    <text evidence="2">The sequence shown here is derived from an EMBL/GenBank/DDBJ whole genome shotgun (WGS) entry which is preliminary data.</text>
</comment>
<dbReference type="SUPFAM" id="SSF56300">
    <property type="entry name" value="Metallo-dependent phosphatases"/>
    <property type="match status" value="1"/>
</dbReference>
<dbReference type="Gene3D" id="3.60.21.10">
    <property type="match status" value="1"/>
</dbReference>
<keyword evidence="3" id="KW-1185">Reference proteome</keyword>
<protein>
    <submittedName>
        <fullName evidence="2">Ser/Thr phosphatase family protein</fullName>
    </submittedName>
</protein>
<dbReference type="Pfam" id="PF00149">
    <property type="entry name" value="Metallophos"/>
    <property type="match status" value="1"/>
</dbReference>
<evidence type="ECO:0000313" key="3">
    <source>
        <dbReference type="Proteomes" id="UP000245206"/>
    </source>
</evidence>
<dbReference type="EMBL" id="BFAZ01000012">
    <property type="protein sequence ID" value="GBF44450.1"/>
    <property type="molecule type" value="Genomic_DNA"/>
</dbReference>
<name>A0A2P2DIP8_9LEPT</name>
<feature type="domain" description="Calcineurin-like phosphoesterase" evidence="1">
    <location>
        <begin position="1"/>
        <end position="171"/>
    </location>
</feature>
<proteinExistence type="predicted"/>
<sequence>MKVLAIGDIHGRDVWKKIDFEYYDEVIFVGDYLDSRENLSDKVILKNLAGLILLQEKYQHIHFLIGNHDLQYTDVEFFNSVTEYRESYAKRAQKLLKKLKWKFAVQFDDVLYTHAGLHRKFYDLISEPNSRIADSINSFGFENQEIFLFTIGSKRGGSAEAGSPIWCDYGELLEEENPLPINQVFGHTATKGGRIAFKGQFYRQCIDILTKYPMVYEIIDGGIPIPMLIM</sequence>
<accession>A0A2P2DIP8</accession>